<dbReference type="GO" id="GO:0004252">
    <property type="term" value="F:serine-type endopeptidase activity"/>
    <property type="evidence" value="ECO:0007669"/>
    <property type="project" value="TreeGrafter"/>
</dbReference>
<evidence type="ECO:0000256" key="3">
    <source>
        <dbReference type="ARBA" id="ARBA00022989"/>
    </source>
</evidence>
<keyword evidence="4 5" id="KW-0472">Membrane</keyword>
<evidence type="ECO:0000256" key="1">
    <source>
        <dbReference type="ARBA" id="ARBA00004141"/>
    </source>
</evidence>
<organism evidence="6 7">
    <name type="scientific">Phakopsora pachyrhizi</name>
    <name type="common">Asian soybean rust disease fungus</name>
    <dbReference type="NCBI Taxonomy" id="170000"/>
    <lineage>
        <taxon>Eukaryota</taxon>
        <taxon>Fungi</taxon>
        <taxon>Dikarya</taxon>
        <taxon>Basidiomycota</taxon>
        <taxon>Pucciniomycotina</taxon>
        <taxon>Pucciniomycetes</taxon>
        <taxon>Pucciniales</taxon>
        <taxon>Phakopsoraceae</taxon>
        <taxon>Phakopsora</taxon>
    </lineage>
</organism>
<dbReference type="Gene3D" id="1.20.1540.10">
    <property type="entry name" value="Rhomboid-like"/>
    <property type="match status" value="1"/>
</dbReference>
<feature type="transmembrane region" description="Helical" evidence="5">
    <location>
        <begin position="51"/>
        <end position="75"/>
    </location>
</feature>
<feature type="transmembrane region" description="Helical" evidence="5">
    <location>
        <begin position="87"/>
        <end position="108"/>
    </location>
</feature>
<dbReference type="InterPro" id="IPR035952">
    <property type="entry name" value="Rhomboid-like_sf"/>
</dbReference>
<comment type="caution">
    <text evidence="6">The sequence shown here is derived from an EMBL/GenBank/DDBJ whole genome shotgun (WGS) entry which is preliminary data.</text>
</comment>
<evidence type="ECO:0000313" key="6">
    <source>
        <dbReference type="EMBL" id="CAH7671424.1"/>
    </source>
</evidence>
<proteinExistence type="predicted"/>
<evidence type="ECO:0000256" key="5">
    <source>
        <dbReference type="SAM" id="Phobius"/>
    </source>
</evidence>
<protein>
    <recommendedName>
        <fullName evidence="8">Peptidase S54 rhomboid domain-containing protein</fullName>
    </recommendedName>
</protein>
<dbReference type="Proteomes" id="UP001153365">
    <property type="component" value="Unassembled WGS sequence"/>
</dbReference>
<dbReference type="AlphaFoldDB" id="A0AAV0AQV2"/>
<dbReference type="PANTHER" id="PTHR43066">
    <property type="entry name" value="RHOMBOID-RELATED PROTEIN"/>
    <property type="match status" value="1"/>
</dbReference>
<sequence length="232" mass="26263">MGASSTFAHANITKSIIIGTSTLSLLLSGHKHYLDLPLSPHLTRDLQLWRILGHHFACSNSVDLFLIVILLWQISVPVERRFGSVKYASFLIVSIAVGTFFELFALIVNHHLFNYRAIPSGPFLLTFATLYQYHRIVPSLYDYKISRMTFDSNSLIPDLLSIILSCFNPTSSLIGLVVGAVYESDQFKLKRWRVKSSKILDNRTQGSGVRRPNHVALEDDPRLETFLANSRR</sequence>
<name>A0AAV0AQV2_PHAPC</name>
<accession>A0AAV0AQV2</accession>
<feature type="transmembrane region" description="Helical" evidence="5">
    <location>
        <begin position="159"/>
        <end position="182"/>
    </location>
</feature>
<dbReference type="SUPFAM" id="SSF144091">
    <property type="entry name" value="Rhomboid-like"/>
    <property type="match status" value="1"/>
</dbReference>
<feature type="transmembrane region" description="Helical" evidence="5">
    <location>
        <begin position="12"/>
        <end position="30"/>
    </location>
</feature>
<gene>
    <name evidence="6" type="ORF">PPACK8108_LOCUS6197</name>
</gene>
<reference evidence="6" key="1">
    <citation type="submission" date="2022-06" db="EMBL/GenBank/DDBJ databases">
        <authorList>
            <consortium name="SYNGENTA / RWTH Aachen University"/>
        </authorList>
    </citation>
    <scope>NUCLEOTIDE SEQUENCE</scope>
</reference>
<evidence type="ECO:0000256" key="2">
    <source>
        <dbReference type="ARBA" id="ARBA00022692"/>
    </source>
</evidence>
<dbReference type="EMBL" id="CALTRL010001187">
    <property type="protein sequence ID" value="CAH7671424.1"/>
    <property type="molecule type" value="Genomic_DNA"/>
</dbReference>
<evidence type="ECO:0008006" key="8">
    <source>
        <dbReference type="Google" id="ProtNLM"/>
    </source>
</evidence>
<keyword evidence="3 5" id="KW-1133">Transmembrane helix</keyword>
<keyword evidence="2 5" id="KW-0812">Transmembrane</keyword>
<dbReference type="GO" id="GO:0016020">
    <property type="term" value="C:membrane"/>
    <property type="evidence" value="ECO:0007669"/>
    <property type="project" value="UniProtKB-SubCell"/>
</dbReference>
<comment type="subcellular location">
    <subcellularLocation>
        <location evidence="1">Membrane</location>
        <topology evidence="1">Multi-pass membrane protein</topology>
    </subcellularLocation>
</comment>
<evidence type="ECO:0000313" key="7">
    <source>
        <dbReference type="Proteomes" id="UP001153365"/>
    </source>
</evidence>
<dbReference type="PANTHER" id="PTHR43066:SF21">
    <property type="entry name" value="UBIQUITIN-ASSOCIATED DOMAIN-CONTAINING PROTEIN 2"/>
    <property type="match status" value="1"/>
</dbReference>
<evidence type="ECO:0000256" key="4">
    <source>
        <dbReference type="ARBA" id="ARBA00023136"/>
    </source>
</evidence>
<keyword evidence="7" id="KW-1185">Reference proteome</keyword>